<dbReference type="AlphaFoldDB" id="A0A6S6W8I1"/>
<feature type="signal peptide" evidence="2">
    <location>
        <begin position="1"/>
        <end position="17"/>
    </location>
</feature>
<feature type="chain" id="PRO_5043893458" evidence="2">
    <location>
        <begin position="18"/>
        <end position="247"/>
    </location>
</feature>
<name>A0A6S6W8I1_9PLEO</name>
<dbReference type="Proteomes" id="UP000472372">
    <property type="component" value="Chromosome 7"/>
</dbReference>
<reference evidence="3" key="1">
    <citation type="submission" date="2021-02" db="EMBL/GenBank/DDBJ databases">
        <authorList>
            <person name="Syme A R."/>
            <person name="Syme A R."/>
            <person name="Moolhuijzen P."/>
        </authorList>
    </citation>
    <scope>NUCLEOTIDE SEQUENCE</scope>
    <source>
        <strain evidence="3">W1-1</strain>
    </source>
</reference>
<accession>A0A6S6W8I1</accession>
<keyword evidence="2" id="KW-0732">Signal</keyword>
<feature type="region of interest" description="Disordered" evidence="1">
    <location>
        <begin position="165"/>
        <end position="194"/>
    </location>
</feature>
<protein>
    <submittedName>
        <fullName evidence="3">Uncharacterized protein</fullName>
    </submittedName>
</protein>
<organism evidence="3 4">
    <name type="scientific">Pyrenophora teres f. teres</name>
    <dbReference type="NCBI Taxonomy" id="97479"/>
    <lineage>
        <taxon>Eukaryota</taxon>
        <taxon>Fungi</taxon>
        <taxon>Dikarya</taxon>
        <taxon>Ascomycota</taxon>
        <taxon>Pezizomycotina</taxon>
        <taxon>Dothideomycetes</taxon>
        <taxon>Pleosporomycetidae</taxon>
        <taxon>Pleosporales</taxon>
        <taxon>Pleosporineae</taxon>
        <taxon>Pleosporaceae</taxon>
        <taxon>Pyrenophora</taxon>
    </lineage>
</organism>
<gene>
    <name evidence="3" type="ORF">PTTW11_07835</name>
</gene>
<evidence type="ECO:0000256" key="2">
    <source>
        <dbReference type="SAM" id="SignalP"/>
    </source>
</evidence>
<evidence type="ECO:0000313" key="3">
    <source>
        <dbReference type="EMBL" id="CAE7193861.1"/>
    </source>
</evidence>
<sequence length="247" mass="24833">MYAKIITVAMLSASVAATQSLTNARSFSAMLKRGDALVKRQGYYPESDICNGSGTTCPEVCGANTVECPSNTPNFLSCHSTLDGTHCCTDGTGNACGAGDYCTNDGAGNTYCCPEGITTEKCAEEFGISVSLIPDAPTGGLPSPTGSIVIPIASLTEVSSNIPAETPINSATENSSSTSDDTISTSTKSSITRSPVLPATSASAALSTSKTPNATSSTSLPQFTGAAVKIGSPAMAILVGGAGLMFL</sequence>
<feature type="compositionally biased region" description="Polar residues" evidence="1">
    <location>
        <begin position="165"/>
        <end position="174"/>
    </location>
</feature>
<feature type="compositionally biased region" description="Low complexity" evidence="1">
    <location>
        <begin position="175"/>
        <end position="194"/>
    </location>
</feature>
<evidence type="ECO:0000313" key="4">
    <source>
        <dbReference type="Proteomes" id="UP000472372"/>
    </source>
</evidence>
<proteinExistence type="predicted"/>
<evidence type="ECO:0000256" key="1">
    <source>
        <dbReference type="SAM" id="MobiDB-lite"/>
    </source>
</evidence>
<dbReference type="EMBL" id="HG992983">
    <property type="protein sequence ID" value="CAE7193861.1"/>
    <property type="molecule type" value="Genomic_DNA"/>
</dbReference>